<dbReference type="SMART" id="SM00066">
    <property type="entry name" value="GAL4"/>
    <property type="match status" value="1"/>
</dbReference>
<dbReference type="Pfam" id="PF00172">
    <property type="entry name" value="Zn_clus"/>
    <property type="match status" value="1"/>
</dbReference>
<evidence type="ECO:0000256" key="2">
    <source>
        <dbReference type="ARBA" id="ARBA00022723"/>
    </source>
</evidence>
<dbReference type="PROSITE" id="PS00463">
    <property type="entry name" value="ZN2_CY6_FUNGAL_1"/>
    <property type="match status" value="1"/>
</dbReference>
<keyword evidence="8" id="KW-0472">Membrane</keyword>
<dbReference type="OrthoDB" id="3037908at2759"/>
<evidence type="ECO:0000313" key="10">
    <source>
        <dbReference type="EMBL" id="KAH9821400.1"/>
    </source>
</evidence>
<evidence type="ECO:0000256" key="1">
    <source>
        <dbReference type="ARBA" id="ARBA00004123"/>
    </source>
</evidence>
<dbReference type="Gene3D" id="4.10.240.10">
    <property type="entry name" value="Zn(2)-C6 fungal-type DNA-binding domain"/>
    <property type="match status" value="1"/>
</dbReference>
<dbReference type="Pfam" id="PF04082">
    <property type="entry name" value="Fungal_trans"/>
    <property type="match status" value="1"/>
</dbReference>
<keyword evidence="2" id="KW-0479">Metal-binding</keyword>
<evidence type="ECO:0000256" key="5">
    <source>
        <dbReference type="ARBA" id="ARBA00023163"/>
    </source>
</evidence>
<comment type="caution">
    <text evidence="10">The sequence shown here is derived from an EMBL/GenBank/DDBJ whole genome shotgun (WGS) entry which is preliminary data.</text>
</comment>
<feature type="region of interest" description="Disordered" evidence="7">
    <location>
        <begin position="1"/>
        <end position="37"/>
    </location>
</feature>
<dbReference type="AlphaFoldDB" id="A0A9W7SL21"/>
<keyword evidence="3" id="KW-0805">Transcription regulation</keyword>
<proteinExistence type="predicted"/>
<reference evidence="10 11" key="1">
    <citation type="journal article" date="2018" name="IMA Fungus">
        <title>IMA Genome-F 10: Nine draft genome sequences of Claviceps purpurea s.lat., including C. arundinis, C. humidiphila, and C. cf. spartinae, pseudomolecules for the pitch canker pathogen Fusarium circinatum, draft genome of Davidsoniella eucalypti, Grosmannia galeiformis, Quambalaria eucalypti, and Teratosphaeria destructans.</title>
        <authorList>
            <person name="Wingfield B.D."/>
            <person name="Liu M."/>
            <person name="Nguyen H.D."/>
            <person name="Lane F.A."/>
            <person name="Morgan S.W."/>
            <person name="De Vos L."/>
            <person name="Wilken P.M."/>
            <person name="Duong T.A."/>
            <person name="Aylward J."/>
            <person name="Coetzee M.P."/>
            <person name="Dadej K."/>
            <person name="De Beer Z.W."/>
            <person name="Findlay W."/>
            <person name="Havenga M."/>
            <person name="Kolarik M."/>
            <person name="Menzies J.G."/>
            <person name="Naidoo K."/>
            <person name="Pochopski O."/>
            <person name="Shoukouhi P."/>
            <person name="Santana Q.C."/>
            <person name="Seifert K.A."/>
            <person name="Soal N."/>
            <person name="Steenkamp E.T."/>
            <person name="Tatham C.T."/>
            <person name="van der Nest M.A."/>
            <person name="Wingfield M.J."/>
        </authorList>
    </citation>
    <scope>NUCLEOTIDE SEQUENCE [LARGE SCALE GENOMIC DNA]</scope>
    <source>
        <strain evidence="10">CMW44962</strain>
    </source>
</reference>
<feature type="transmembrane region" description="Helical" evidence="8">
    <location>
        <begin position="539"/>
        <end position="559"/>
    </location>
</feature>
<protein>
    <submittedName>
        <fullName evidence="10">Transcriptional regulatory protein</fullName>
    </submittedName>
</protein>
<dbReference type="InterPro" id="IPR001138">
    <property type="entry name" value="Zn2Cys6_DnaBD"/>
</dbReference>
<comment type="subcellular location">
    <subcellularLocation>
        <location evidence="1">Nucleus</location>
    </subcellularLocation>
</comment>
<keyword evidence="4" id="KW-0238">DNA-binding</keyword>
<gene>
    <name evidence="10" type="ORF">Tdes44962_MAKER04998</name>
</gene>
<keyword evidence="11" id="KW-1185">Reference proteome</keyword>
<reference evidence="10 11" key="2">
    <citation type="journal article" date="2021" name="Curr. Genet.">
        <title>Genetic response to nitrogen starvation in the aggressive Eucalyptus foliar pathogen Teratosphaeria destructans.</title>
        <authorList>
            <person name="Havenga M."/>
            <person name="Wingfield B.D."/>
            <person name="Wingfield M.J."/>
            <person name="Dreyer L.L."/>
            <person name="Roets F."/>
            <person name="Aylward J."/>
        </authorList>
    </citation>
    <scope>NUCLEOTIDE SEQUENCE [LARGE SCALE GENOMIC DNA]</scope>
    <source>
        <strain evidence="10">CMW44962</strain>
    </source>
</reference>
<dbReference type="SMART" id="SM00906">
    <property type="entry name" value="Fungal_trans"/>
    <property type="match status" value="1"/>
</dbReference>
<keyword evidence="8" id="KW-0812">Transmembrane</keyword>
<evidence type="ECO:0000259" key="9">
    <source>
        <dbReference type="PROSITE" id="PS50048"/>
    </source>
</evidence>
<evidence type="ECO:0000256" key="3">
    <source>
        <dbReference type="ARBA" id="ARBA00023015"/>
    </source>
</evidence>
<dbReference type="GO" id="GO:0000981">
    <property type="term" value="F:DNA-binding transcription factor activity, RNA polymerase II-specific"/>
    <property type="evidence" value="ECO:0007669"/>
    <property type="project" value="InterPro"/>
</dbReference>
<evidence type="ECO:0000256" key="6">
    <source>
        <dbReference type="ARBA" id="ARBA00023242"/>
    </source>
</evidence>
<keyword evidence="6" id="KW-0539">Nucleus</keyword>
<dbReference type="GO" id="GO:0045944">
    <property type="term" value="P:positive regulation of transcription by RNA polymerase II"/>
    <property type="evidence" value="ECO:0007669"/>
    <property type="project" value="TreeGrafter"/>
</dbReference>
<dbReference type="PANTHER" id="PTHR47540:SF3">
    <property type="entry name" value="ZN(II)2CYS6 TRANSCRIPTION FACTOR (EUROFUNG)"/>
    <property type="match status" value="1"/>
</dbReference>
<organism evidence="10 11">
    <name type="scientific">Teratosphaeria destructans</name>
    <dbReference type="NCBI Taxonomy" id="418781"/>
    <lineage>
        <taxon>Eukaryota</taxon>
        <taxon>Fungi</taxon>
        <taxon>Dikarya</taxon>
        <taxon>Ascomycota</taxon>
        <taxon>Pezizomycotina</taxon>
        <taxon>Dothideomycetes</taxon>
        <taxon>Dothideomycetidae</taxon>
        <taxon>Mycosphaerellales</taxon>
        <taxon>Teratosphaeriaceae</taxon>
        <taxon>Teratosphaeria</taxon>
    </lineage>
</organism>
<keyword evidence="5" id="KW-0804">Transcription</keyword>
<dbReference type="InterPro" id="IPR007219">
    <property type="entry name" value="XnlR_reg_dom"/>
</dbReference>
<dbReference type="Proteomes" id="UP001138500">
    <property type="component" value="Unassembled WGS sequence"/>
</dbReference>
<dbReference type="GO" id="GO:0005634">
    <property type="term" value="C:nucleus"/>
    <property type="evidence" value="ECO:0007669"/>
    <property type="project" value="UniProtKB-SubCell"/>
</dbReference>
<dbReference type="GO" id="GO:0006351">
    <property type="term" value="P:DNA-templated transcription"/>
    <property type="evidence" value="ECO:0007669"/>
    <property type="project" value="InterPro"/>
</dbReference>
<dbReference type="InterPro" id="IPR051711">
    <property type="entry name" value="Stress_Response_Reg"/>
</dbReference>
<name>A0A9W7SL21_9PEZI</name>
<evidence type="ECO:0000256" key="7">
    <source>
        <dbReference type="SAM" id="MobiDB-lite"/>
    </source>
</evidence>
<evidence type="ECO:0000256" key="4">
    <source>
        <dbReference type="ARBA" id="ARBA00023125"/>
    </source>
</evidence>
<dbReference type="GO" id="GO:0008270">
    <property type="term" value="F:zinc ion binding"/>
    <property type="evidence" value="ECO:0007669"/>
    <property type="project" value="InterPro"/>
</dbReference>
<accession>A0A9W7SL21</accession>
<dbReference type="CDD" id="cd00067">
    <property type="entry name" value="GAL4"/>
    <property type="match status" value="1"/>
</dbReference>
<dbReference type="SUPFAM" id="SSF57701">
    <property type="entry name" value="Zn2/Cys6 DNA-binding domain"/>
    <property type="match status" value="1"/>
</dbReference>
<dbReference type="GO" id="GO:0043565">
    <property type="term" value="F:sequence-specific DNA binding"/>
    <property type="evidence" value="ECO:0007669"/>
    <property type="project" value="TreeGrafter"/>
</dbReference>
<dbReference type="PANTHER" id="PTHR47540">
    <property type="entry name" value="THIAMINE REPRESSIBLE GENES REGULATORY PROTEIN THI5"/>
    <property type="match status" value="1"/>
</dbReference>
<dbReference type="InterPro" id="IPR036864">
    <property type="entry name" value="Zn2-C6_fun-type_DNA-bd_sf"/>
</dbReference>
<evidence type="ECO:0000256" key="8">
    <source>
        <dbReference type="SAM" id="Phobius"/>
    </source>
</evidence>
<feature type="domain" description="Zn(2)-C6 fungal-type" evidence="9">
    <location>
        <begin position="38"/>
        <end position="67"/>
    </location>
</feature>
<dbReference type="EMBL" id="RIBY02002267">
    <property type="protein sequence ID" value="KAH9821400.1"/>
    <property type="molecule type" value="Genomic_DNA"/>
</dbReference>
<keyword evidence="8" id="KW-1133">Transmembrane helix</keyword>
<dbReference type="PROSITE" id="PS50048">
    <property type="entry name" value="ZN2_CY6_FUNGAL_2"/>
    <property type="match status" value="1"/>
</dbReference>
<dbReference type="CDD" id="cd12148">
    <property type="entry name" value="fungal_TF_MHR"/>
    <property type="match status" value="1"/>
</dbReference>
<sequence>MSTPSASFPPARGLEYTRKGTSGSPSERSAKRQKVTRACDRCKTRKRRCNGEQPCIVCLNHDVACTYDATYTRGRLVGPLPSSSRPEARRMDVIVILDKATDVSSARHGSVSLVDGHDSTPRPDVISEEIAHYAGPSSAYSFLRRAWDRFGQTSITEPDLSATGTDDGGPIKVSVFAFGDREMPKVVAGELKLPSREETTRLLRIYFELAMPTFRFLHRPTVEQWLGLLHDEEGRKNLKPTQAGTVLIALATASLFGYDEGHFSKAADEQGLIEAERYYQQAQVILANGTGRGRMESVQSRLAGCLYLLHTSRPNQAWYAFGTVTQLAFTFGLHRKCGRGCPHNRIEEECRKRTFSAVMTLDTYFGIMLGRPALIHECDCDQMPPERIDDSNLTVDGPRVSLPRQEDSIIEASILHARLARIVRRAARELYGVSQKTEQRKAELAASLTRDVAAWHASLPVVISGAVHLSSLIPLFRRQITVMKLAHAHALMFINRPMLVVDPILEAEVEPQITTCLEAAKGALDLLSSPLADTSTLPAFWFTQYVAFNALSITFISIIRRRRKGGDLRPEDEQQLERAEPILTYLTQAMSTNAPSLRYSVVLGELQKEATRPIKHGMSNIVSQQVSKANSVSNGQLQSDDDGQTLQLPSLSNEADTQLHVPDFMQSLDFGSTDDFLNLEPDLWLQLDAFPFSDINVNDWTDSS</sequence>
<evidence type="ECO:0000313" key="11">
    <source>
        <dbReference type="Proteomes" id="UP001138500"/>
    </source>
</evidence>